<proteinExistence type="predicted"/>
<gene>
    <name evidence="1" type="ORF">SAMN02927923_03193</name>
</gene>
<sequence length="122" mass="13597">MYQFDVLGTDQEWEGGMNRERCLPAAAPADHNPSPQGHRVRLAIKSWQGLFAGDIVRMWKDQHRSTGLEQGHFGDIEANLIGSRIASGDDHKVLEVRGPGNNRRGIAFADLPVRVRDALLRT</sequence>
<reference evidence="1 2" key="1">
    <citation type="submission" date="2016-10" db="EMBL/GenBank/DDBJ databases">
        <authorList>
            <person name="de Groot N.N."/>
        </authorList>
    </citation>
    <scope>NUCLEOTIDE SEQUENCE [LARGE SCALE GENOMIC DNA]</scope>
    <source>
        <strain evidence="1 2">CGMCC 1.7666</strain>
    </source>
</reference>
<evidence type="ECO:0000313" key="1">
    <source>
        <dbReference type="EMBL" id="SCY97997.1"/>
    </source>
</evidence>
<evidence type="ECO:0000313" key="2">
    <source>
        <dbReference type="Proteomes" id="UP000199569"/>
    </source>
</evidence>
<organism evidence="1 2">
    <name type="scientific">Microvirga guangxiensis</name>
    <dbReference type="NCBI Taxonomy" id="549386"/>
    <lineage>
        <taxon>Bacteria</taxon>
        <taxon>Pseudomonadati</taxon>
        <taxon>Pseudomonadota</taxon>
        <taxon>Alphaproteobacteria</taxon>
        <taxon>Hyphomicrobiales</taxon>
        <taxon>Methylobacteriaceae</taxon>
        <taxon>Microvirga</taxon>
    </lineage>
</organism>
<dbReference type="EMBL" id="FMVJ01000009">
    <property type="protein sequence ID" value="SCY97997.1"/>
    <property type="molecule type" value="Genomic_DNA"/>
</dbReference>
<keyword evidence="2" id="KW-1185">Reference proteome</keyword>
<name>A0A1G5KBT0_9HYPH</name>
<dbReference type="AlphaFoldDB" id="A0A1G5KBT0"/>
<protein>
    <submittedName>
        <fullName evidence="1">Uncharacterized protein</fullName>
    </submittedName>
</protein>
<accession>A0A1G5KBT0</accession>
<dbReference type="Proteomes" id="UP000199569">
    <property type="component" value="Unassembled WGS sequence"/>
</dbReference>